<dbReference type="Proteomes" id="UP001549320">
    <property type="component" value="Unassembled WGS sequence"/>
</dbReference>
<organism evidence="1 2">
    <name type="scientific">Ottowia thiooxydans</name>
    <dbReference type="NCBI Taxonomy" id="219182"/>
    <lineage>
        <taxon>Bacteria</taxon>
        <taxon>Pseudomonadati</taxon>
        <taxon>Pseudomonadota</taxon>
        <taxon>Betaproteobacteria</taxon>
        <taxon>Burkholderiales</taxon>
        <taxon>Comamonadaceae</taxon>
        <taxon>Ottowia</taxon>
    </lineage>
</organism>
<accession>A0ABV2Q908</accession>
<evidence type="ECO:0000313" key="1">
    <source>
        <dbReference type="EMBL" id="MET4577534.1"/>
    </source>
</evidence>
<proteinExistence type="predicted"/>
<sequence length="93" mass="10218">MSAMALSAATGVFNACVHDGFRTTYVEPLKQAGIKKAHRICISGWASLQRKASRPHVWHLPFSAPRFELIQPMIKRGCAVSAFDIKLPAPVQT</sequence>
<comment type="caution">
    <text evidence="1">The sequence shown here is derived from an EMBL/GenBank/DDBJ whole genome shotgun (WGS) entry which is preliminary data.</text>
</comment>
<reference evidence="1 2" key="1">
    <citation type="submission" date="2024-06" db="EMBL/GenBank/DDBJ databases">
        <title>Sorghum-associated microbial communities from plants grown in Nebraska, USA.</title>
        <authorList>
            <person name="Schachtman D."/>
        </authorList>
    </citation>
    <scope>NUCLEOTIDE SEQUENCE [LARGE SCALE GENOMIC DNA]</scope>
    <source>
        <strain evidence="1 2">2709</strain>
    </source>
</reference>
<protein>
    <submittedName>
        <fullName evidence="1">Uncharacterized protein</fullName>
    </submittedName>
</protein>
<keyword evidence="2" id="KW-1185">Reference proteome</keyword>
<name>A0ABV2Q908_9BURK</name>
<gene>
    <name evidence="1" type="ORF">ABIE13_002645</name>
</gene>
<evidence type="ECO:0000313" key="2">
    <source>
        <dbReference type="Proteomes" id="UP001549320"/>
    </source>
</evidence>
<dbReference type="EMBL" id="JBEPSH010000005">
    <property type="protein sequence ID" value="MET4577534.1"/>
    <property type="molecule type" value="Genomic_DNA"/>
</dbReference>